<dbReference type="EMBL" id="LNRQ01000004">
    <property type="protein sequence ID" value="KZM97708.1"/>
    <property type="molecule type" value="Genomic_DNA"/>
</dbReference>
<sequence>MSTGASSDGLFRGIYDGCISGHDMDISNRPYHRNCGCALHKMRRNCTHALPKSKVSYPIRRAGSENSLALMVSGQSSPATPPANGEIGRTNSSSSLLSFYEDSADPYNKPGN</sequence>
<evidence type="ECO:0000256" key="1">
    <source>
        <dbReference type="SAM" id="MobiDB-lite"/>
    </source>
</evidence>
<dbReference type="AlphaFoldDB" id="A0A165WVJ7"/>
<evidence type="ECO:0000313" key="4">
    <source>
        <dbReference type="Proteomes" id="UP000077755"/>
    </source>
</evidence>
<dbReference type="PANTHER" id="PTHR35121">
    <property type="entry name" value="HOMEODOMAIN PROTEIN 8, PUTATIVE-RELATED"/>
    <property type="match status" value="1"/>
</dbReference>
<protein>
    <submittedName>
        <fullName evidence="2">Uncharacterized protein</fullName>
    </submittedName>
</protein>
<accession>A0A165WVJ7</accession>
<evidence type="ECO:0000313" key="3">
    <source>
        <dbReference type="EMBL" id="WOG96560.1"/>
    </source>
</evidence>
<dbReference type="Gramene" id="KZM97708">
    <property type="protein sequence ID" value="KZM97708"/>
    <property type="gene ID" value="DCAR_014930"/>
</dbReference>
<dbReference type="Proteomes" id="UP000077755">
    <property type="component" value="Chromosome 4"/>
</dbReference>
<dbReference type="EMBL" id="CP093346">
    <property type="protein sequence ID" value="WOG96560.1"/>
    <property type="molecule type" value="Genomic_DNA"/>
</dbReference>
<dbReference type="PANTHER" id="PTHR35121:SF2">
    <property type="entry name" value="SWIM-TYPE DOMAIN-CONTAINING PROTEIN"/>
    <property type="match status" value="1"/>
</dbReference>
<dbReference type="KEGG" id="dcr:108217262"/>
<dbReference type="OMA" id="CISGHDM"/>
<gene>
    <name evidence="2" type="ORF">DCAR_014930</name>
    <name evidence="3" type="ORF">DCAR_0415896</name>
</gene>
<name>A0A165WVJ7_DAUCS</name>
<reference evidence="2" key="1">
    <citation type="journal article" date="2016" name="Nat. Genet.">
        <title>A high-quality carrot genome assembly provides new insights into carotenoid accumulation and asterid genome evolution.</title>
        <authorList>
            <person name="Iorizzo M."/>
            <person name="Ellison S."/>
            <person name="Senalik D."/>
            <person name="Zeng P."/>
            <person name="Satapoomin P."/>
            <person name="Huang J."/>
            <person name="Bowman M."/>
            <person name="Iovene M."/>
            <person name="Sanseverino W."/>
            <person name="Cavagnaro P."/>
            <person name="Yildiz M."/>
            <person name="Macko-Podgorni A."/>
            <person name="Moranska E."/>
            <person name="Grzebelus E."/>
            <person name="Grzebelus D."/>
            <person name="Ashrafi H."/>
            <person name="Zheng Z."/>
            <person name="Cheng S."/>
            <person name="Spooner D."/>
            <person name="Van Deynze A."/>
            <person name="Simon P."/>
        </authorList>
    </citation>
    <scope>NUCLEOTIDE SEQUENCE [LARGE SCALE GENOMIC DNA]</scope>
    <source>
        <tissue evidence="2">Leaf</tissue>
    </source>
</reference>
<reference evidence="3" key="2">
    <citation type="submission" date="2022-03" db="EMBL/GenBank/DDBJ databases">
        <title>Draft title - Genomic analysis of global carrot germplasm unveils the trajectory of domestication and the origin of high carotenoid orange carrot.</title>
        <authorList>
            <person name="Iorizzo M."/>
            <person name="Ellison S."/>
            <person name="Senalik D."/>
            <person name="Macko-Podgorni A."/>
            <person name="Grzebelus D."/>
            <person name="Bostan H."/>
            <person name="Rolling W."/>
            <person name="Curaba J."/>
            <person name="Simon P."/>
        </authorList>
    </citation>
    <scope>NUCLEOTIDE SEQUENCE</scope>
    <source>
        <tissue evidence="3">Leaf</tissue>
    </source>
</reference>
<evidence type="ECO:0000313" key="2">
    <source>
        <dbReference type="EMBL" id="KZM97708.1"/>
    </source>
</evidence>
<proteinExistence type="predicted"/>
<dbReference type="OrthoDB" id="1696465at2759"/>
<feature type="region of interest" description="Disordered" evidence="1">
    <location>
        <begin position="68"/>
        <end position="112"/>
    </location>
</feature>
<organism evidence="2">
    <name type="scientific">Daucus carota subsp. sativus</name>
    <name type="common">Carrot</name>
    <dbReference type="NCBI Taxonomy" id="79200"/>
    <lineage>
        <taxon>Eukaryota</taxon>
        <taxon>Viridiplantae</taxon>
        <taxon>Streptophyta</taxon>
        <taxon>Embryophyta</taxon>
        <taxon>Tracheophyta</taxon>
        <taxon>Spermatophyta</taxon>
        <taxon>Magnoliopsida</taxon>
        <taxon>eudicotyledons</taxon>
        <taxon>Gunneridae</taxon>
        <taxon>Pentapetalae</taxon>
        <taxon>asterids</taxon>
        <taxon>campanulids</taxon>
        <taxon>Apiales</taxon>
        <taxon>Apiaceae</taxon>
        <taxon>Apioideae</taxon>
        <taxon>Scandiceae</taxon>
        <taxon>Daucinae</taxon>
        <taxon>Daucus</taxon>
        <taxon>Daucus sect. Daucus</taxon>
    </lineage>
</organism>
<keyword evidence="4" id="KW-1185">Reference proteome</keyword>